<feature type="domain" description="Aldehyde dehydrogenase" evidence="8">
    <location>
        <begin position="25"/>
        <end position="438"/>
    </location>
</feature>
<protein>
    <recommendedName>
        <fullName evidence="4">Aldehyde dehydrogenase</fullName>
    </recommendedName>
</protein>
<reference evidence="9" key="1">
    <citation type="submission" date="2022-08" db="EMBL/GenBank/DDBJ databases">
        <title>Draft genome sequencing of Roseisolibacter agri AW1220.</title>
        <authorList>
            <person name="Tobiishi Y."/>
            <person name="Tonouchi A."/>
        </authorList>
    </citation>
    <scope>NUCLEOTIDE SEQUENCE</scope>
    <source>
        <strain evidence="9">AW1220</strain>
    </source>
</reference>
<dbReference type="InterPro" id="IPR012394">
    <property type="entry name" value="Aldehyde_DH_NAD(P)"/>
</dbReference>
<organism evidence="9 10">
    <name type="scientific">Roseisolibacter agri</name>
    <dbReference type="NCBI Taxonomy" id="2014610"/>
    <lineage>
        <taxon>Bacteria</taxon>
        <taxon>Pseudomonadati</taxon>
        <taxon>Gemmatimonadota</taxon>
        <taxon>Gemmatimonadia</taxon>
        <taxon>Gemmatimonadales</taxon>
        <taxon>Gemmatimonadaceae</taxon>
        <taxon>Roseisolibacter</taxon>
    </lineage>
</organism>
<dbReference type="GO" id="GO:0006081">
    <property type="term" value="P:aldehyde metabolic process"/>
    <property type="evidence" value="ECO:0007669"/>
    <property type="project" value="InterPro"/>
</dbReference>
<dbReference type="PROSITE" id="PS00070">
    <property type="entry name" value="ALDEHYDE_DEHYDR_CYS"/>
    <property type="match status" value="1"/>
</dbReference>
<evidence type="ECO:0000259" key="8">
    <source>
        <dbReference type="Pfam" id="PF00171"/>
    </source>
</evidence>
<evidence type="ECO:0000313" key="10">
    <source>
        <dbReference type="Proteomes" id="UP001161325"/>
    </source>
</evidence>
<keyword evidence="2 4" id="KW-0560">Oxidoreductase</keyword>
<dbReference type="InterPro" id="IPR015590">
    <property type="entry name" value="Aldehyde_DH_dom"/>
</dbReference>
<dbReference type="Proteomes" id="UP001161325">
    <property type="component" value="Unassembled WGS sequence"/>
</dbReference>
<dbReference type="PROSITE" id="PS00687">
    <property type="entry name" value="ALDEHYDE_DEHYDR_GLU"/>
    <property type="match status" value="1"/>
</dbReference>
<dbReference type="InterPro" id="IPR016163">
    <property type="entry name" value="Ald_DH_C"/>
</dbReference>
<dbReference type="CDD" id="cd07133">
    <property type="entry name" value="ALDH_CALDH_CalB"/>
    <property type="match status" value="1"/>
</dbReference>
<evidence type="ECO:0000256" key="6">
    <source>
        <dbReference type="PROSITE-ProRule" id="PRU10007"/>
    </source>
</evidence>
<keyword evidence="3" id="KW-0520">NAD</keyword>
<dbReference type="InterPro" id="IPR016160">
    <property type="entry name" value="Ald_DH_CS_CYS"/>
</dbReference>
<dbReference type="Pfam" id="PF00171">
    <property type="entry name" value="Aldedh"/>
    <property type="match status" value="1"/>
</dbReference>
<evidence type="ECO:0000256" key="4">
    <source>
        <dbReference type="PIRNR" id="PIRNR036492"/>
    </source>
</evidence>
<dbReference type="GO" id="GO:0005737">
    <property type="term" value="C:cytoplasm"/>
    <property type="evidence" value="ECO:0007669"/>
    <property type="project" value="TreeGrafter"/>
</dbReference>
<dbReference type="SUPFAM" id="SSF53720">
    <property type="entry name" value="ALDH-like"/>
    <property type="match status" value="1"/>
</dbReference>
<comment type="similarity">
    <text evidence="1 4 7">Belongs to the aldehyde dehydrogenase family.</text>
</comment>
<evidence type="ECO:0000256" key="3">
    <source>
        <dbReference type="ARBA" id="ARBA00023027"/>
    </source>
</evidence>
<feature type="active site" evidence="5 6">
    <location>
        <position position="214"/>
    </location>
</feature>
<dbReference type="RefSeq" id="WP_284352841.1">
    <property type="nucleotide sequence ID" value="NZ_BRXS01000010.1"/>
</dbReference>
<comment type="caution">
    <text evidence="9">The sequence shown here is derived from an EMBL/GenBank/DDBJ whole genome shotgun (WGS) entry which is preliminary data.</text>
</comment>
<accession>A0AA37QK88</accession>
<evidence type="ECO:0000256" key="7">
    <source>
        <dbReference type="RuleBase" id="RU003345"/>
    </source>
</evidence>
<dbReference type="InterPro" id="IPR029510">
    <property type="entry name" value="Ald_DH_CS_GLU"/>
</dbReference>
<dbReference type="Gene3D" id="3.40.309.10">
    <property type="entry name" value="Aldehyde Dehydrogenase, Chain A, domain 2"/>
    <property type="match status" value="1"/>
</dbReference>
<keyword evidence="10" id="KW-1185">Reference proteome</keyword>
<evidence type="ECO:0000256" key="5">
    <source>
        <dbReference type="PIRSR" id="PIRSR036492-1"/>
    </source>
</evidence>
<feature type="active site" evidence="5">
    <location>
        <position position="248"/>
    </location>
</feature>
<dbReference type="GO" id="GO:0004029">
    <property type="term" value="F:aldehyde dehydrogenase (NAD+) activity"/>
    <property type="evidence" value="ECO:0007669"/>
    <property type="project" value="TreeGrafter"/>
</dbReference>
<dbReference type="InterPro" id="IPR016162">
    <property type="entry name" value="Ald_DH_N"/>
</dbReference>
<proteinExistence type="inferred from homology"/>
<evidence type="ECO:0000256" key="2">
    <source>
        <dbReference type="ARBA" id="ARBA00023002"/>
    </source>
</evidence>
<name>A0AA37QK88_9BACT</name>
<dbReference type="AlphaFoldDB" id="A0AA37QK88"/>
<evidence type="ECO:0000256" key="1">
    <source>
        <dbReference type="ARBA" id="ARBA00009986"/>
    </source>
</evidence>
<dbReference type="PANTHER" id="PTHR43570">
    <property type="entry name" value="ALDEHYDE DEHYDROGENASE"/>
    <property type="match status" value="1"/>
</dbReference>
<dbReference type="Gene3D" id="3.40.605.10">
    <property type="entry name" value="Aldehyde Dehydrogenase, Chain A, domain 1"/>
    <property type="match status" value="1"/>
</dbReference>
<gene>
    <name evidence="9" type="ORF">rosag_49560</name>
</gene>
<dbReference type="PIRSF" id="PIRSF036492">
    <property type="entry name" value="ALDH"/>
    <property type="match status" value="1"/>
</dbReference>
<dbReference type="EMBL" id="BRXS01000010">
    <property type="protein sequence ID" value="GLC28443.1"/>
    <property type="molecule type" value="Genomic_DNA"/>
</dbReference>
<dbReference type="PANTHER" id="PTHR43570:SF20">
    <property type="entry name" value="ALDEHYDE DEHYDROGENASE ALDX-RELATED"/>
    <property type="match status" value="1"/>
</dbReference>
<sequence>MTETAAGLAALLETQRAAFARGAPDHDRRIAALDTLRDALREHQDALVDAVSEDFGGRAAEETLLLELFPLLAEIAHARRHLKRWMRPRTVRPAWYLLPGRARVVWQPLGVVGVMSAWNYQLLLSLSPLVGALAAGNHVIVKPSEVTPRTADLIARIVAERFPREYVAGVTGDADVAAAFSALPFDHLIFTGSTRVGKLVMRAASEHLVPVTLELGGKSPVILHRDAPLARAADRIVTGKLYNAGQTCVAPDYALVPRDRVDAFVQEVRRASAARYPRLVATRDYTRIVTRRHWERLQALVDDARARGARVQTVDPASEAFTPENRVFPPTLVLDASDAMSVMQEEIFGPVLPVVPYDTLDDAIAYVNARPRPLALYYFDDDRRRIDDVLARTTSGTVAVNDVVVQLGVNDLPFGGVGPSGMGQYHGFDGFQTFSKKKGVFLQSRFGGAGLLAPPYTGRTRALIRRLLRMT</sequence>
<dbReference type="InterPro" id="IPR016161">
    <property type="entry name" value="Ald_DH/histidinol_DH"/>
</dbReference>
<evidence type="ECO:0000313" key="9">
    <source>
        <dbReference type="EMBL" id="GLC28443.1"/>
    </source>
</evidence>